<dbReference type="Proteomes" id="UP001152561">
    <property type="component" value="Unassembled WGS sequence"/>
</dbReference>
<accession>A0A9Q1M972</accession>
<evidence type="ECO:0000313" key="1">
    <source>
        <dbReference type="EMBL" id="KAJ8554434.1"/>
    </source>
</evidence>
<evidence type="ECO:0000313" key="2">
    <source>
        <dbReference type="Proteomes" id="UP001152561"/>
    </source>
</evidence>
<keyword evidence="2" id="KW-1185">Reference proteome</keyword>
<gene>
    <name evidence="1" type="ORF">K7X08_025112</name>
</gene>
<proteinExistence type="predicted"/>
<name>A0A9Q1M972_9SOLA</name>
<comment type="caution">
    <text evidence="1">The sequence shown here is derived from an EMBL/GenBank/DDBJ whole genome shotgun (WGS) entry which is preliminary data.</text>
</comment>
<dbReference type="AlphaFoldDB" id="A0A9Q1M972"/>
<reference evidence="2" key="1">
    <citation type="journal article" date="2023" name="Proc. Natl. Acad. Sci. U.S.A.">
        <title>Genomic and structural basis for evolution of tropane alkaloid biosynthesis.</title>
        <authorList>
            <person name="Wanga Y.-J."/>
            <person name="Taina T."/>
            <person name="Yua J.-Y."/>
            <person name="Lia J."/>
            <person name="Xua B."/>
            <person name="Chenc J."/>
            <person name="D'Auriad J.C."/>
            <person name="Huanga J.-P."/>
            <person name="Huanga S.-X."/>
        </authorList>
    </citation>
    <scope>NUCLEOTIDE SEQUENCE [LARGE SCALE GENOMIC DNA]</scope>
    <source>
        <strain evidence="2">cv. KIB-2019</strain>
    </source>
</reference>
<dbReference type="EMBL" id="JAJAGQ010000009">
    <property type="protein sequence ID" value="KAJ8554434.1"/>
    <property type="molecule type" value="Genomic_DNA"/>
</dbReference>
<sequence>MGNYISVIVREFYATYGVILNSKRGRRHAKASMEPLGFVIIRGILGVVDQPDPTDVSVPTSTSVLEVLAPTTKTAPATSLATSSSPVVGPGIPAYGMRLIRLVEAKVTKLVDEFPAYVKEAIETALAPHKKNLEAVRDEQKSIRTQLQAIEL</sequence>
<organism evidence="1 2">
    <name type="scientific">Anisodus acutangulus</name>
    <dbReference type="NCBI Taxonomy" id="402998"/>
    <lineage>
        <taxon>Eukaryota</taxon>
        <taxon>Viridiplantae</taxon>
        <taxon>Streptophyta</taxon>
        <taxon>Embryophyta</taxon>
        <taxon>Tracheophyta</taxon>
        <taxon>Spermatophyta</taxon>
        <taxon>Magnoliopsida</taxon>
        <taxon>eudicotyledons</taxon>
        <taxon>Gunneridae</taxon>
        <taxon>Pentapetalae</taxon>
        <taxon>asterids</taxon>
        <taxon>lamiids</taxon>
        <taxon>Solanales</taxon>
        <taxon>Solanaceae</taxon>
        <taxon>Solanoideae</taxon>
        <taxon>Hyoscyameae</taxon>
        <taxon>Anisodus</taxon>
    </lineage>
</organism>
<protein>
    <submittedName>
        <fullName evidence="1">Uncharacterized protein</fullName>
    </submittedName>
</protein>